<name>A0A0F7SS99_PHARH</name>
<organism evidence="1">
    <name type="scientific">Phaffia rhodozyma</name>
    <name type="common">Yeast</name>
    <name type="synonym">Xanthophyllomyces dendrorhous</name>
    <dbReference type="NCBI Taxonomy" id="264483"/>
    <lineage>
        <taxon>Eukaryota</taxon>
        <taxon>Fungi</taxon>
        <taxon>Dikarya</taxon>
        <taxon>Basidiomycota</taxon>
        <taxon>Agaricomycotina</taxon>
        <taxon>Tremellomycetes</taxon>
        <taxon>Cystofilobasidiales</taxon>
        <taxon>Mrakiaceae</taxon>
        <taxon>Phaffia</taxon>
    </lineage>
</organism>
<reference evidence="1" key="1">
    <citation type="submission" date="2014-08" db="EMBL/GenBank/DDBJ databases">
        <authorList>
            <person name="Sharma Rahul"/>
            <person name="Thines Marco"/>
        </authorList>
    </citation>
    <scope>NUCLEOTIDE SEQUENCE</scope>
</reference>
<accession>A0A0F7SS99</accession>
<evidence type="ECO:0000313" key="1">
    <source>
        <dbReference type="EMBL" id="CED84356.1"/>
    </source>
</evidence>
<sequence>MSAVSLASRKLSYKAPACALLEEACEDCTCGKAGSKSGSIWKLHFQEEDCASRVTPCNEKCTCERFKPYAAPAFKSEPCVSGEVKVCEGCTCGRAPLA</sequence>
<protein>
    <submittedName>
        <fullName evidence="1">Uncharacterized protein</fullName>
    </submittedName>
</protein>
<proteinExistence type="predicted"/>
<dbReference type="EMBL" id="LN483157">
    <property type="protein sequence ID" value="CED84356.1"/>
    <property type="molecule type" value="Genomic_DNA"/>
</dbReference>
<dbReference type="AlphaFoldDB" id="A0A0F7SS99"/>